<name>A0ACD5ANC4_9ACTN</name>
<organism evidence="1 2">
    <name type="scientific">Streptomyces citrinus</name>
    <dbReference type="NCBI Taxonomy" id="3118173"/>
    <lineage>
        <taxon>Bacteria</taxon>
        <taxon>Bacillati</taxon>
        <taxon>Actinomycetota</taxon>
        <taxon>Actinomycetes</taxon>
        <taxon>Kitasatosporales</taxon>
        <taxon>Streptomycetaceae</taxon>
        <taxon>Streptomyces</taxon>
    </lineage>
</organism>
<proteinExistence type="predicted"/>
<dbReference type="EMBL" id="CP146022">
    <property type="protein sequence ID" value="WWQ68708.1"/>
    <property type="molecule type" value="Genomic_DNA"/>
</dbReference>
<evidence type="ECO:0000313" key="1">
    <source>
        <dbReference type="EMBL" id="WWQ68708.1"/>
    </source>
</evidence>
<protein>
    <submittedName>
        <fullName evidence="1">Uncharacterized protein</fullName>
    </submittedName>
</protein>
<gene>
    <name evidence="1" type="ORF">V2W30_38840</name>
</gene>
<dbReference type="Proteomes" id="UP001432251">
    <property type="component" value="Chromosome"/>
</dbReference>
<sequence length="98" mass="10324">MNMVLLWVGVAAFCAAVVALEAHAVRRGAHGPRPARFAFLADRVALALGVLTLVAWLVLSPADPVTAWATGIFWGLAVCALTHLARDNHRADAGAAER</sequence>
<accession>A0ACD5ANC4</accession>
<evidence type="ECO:0000313" key="2">
    <source>
        <dbReference type="Proteomes" id="UP001432251"/>
    </source>
</evidence>
<reference evidence="1" key="1">
    <citation type="journal article" date="2025" name="Int. J. Syst. Evol. Microbiol.">
        <title>Streptomyces citrinus sp. nov., with yellow diffusible pigment.</title>
        <authorList>
            <person name="He Y."/>
            <person name="Yang E."/>
            <person name="Xu J."/>
            <person name="Sun Y."/>
            <person name="Sun L."/>
        </authorList>
    </citation>
    <scope>NUCLEOTIDE SEQUENCE</scope>
    <source>
        <strain evidence="1">Q6</strain>
    </source>
</reference>
<keyword evidence="2" id="KW-1185">Reference proteome</keyword>